<evidence type="ECO:0000313" key="1">
    <source>
        <dbReference type="EMBL" id="KAK1279783.1"/>
    </source>
</evidence>
<gene>
    <name evidence="1" type="ORF">QJS04_geneDACA011616</name>
</gene>
<dbReference type="Proteomes" id="UP001179952">
    <property type="component" value="Unassembled WGS sequence"/>
</dbReference>
<protein>
    <submittedName>
        <fullName evidence="1">Uncharacterized protein</fullName>
    </submittedName>
</protein>
<reference evidence="1" key="2">
    <citation type="submission" date="2023-06" db="EMBL/GenBank/DDBJ databases">
        <authorList>
            <person name="Ma L."/>
            <person name="Liu K.-W."/>
            <person name="Li Z."/>
            <person name="Hsiao Y.-Y."/>
            <person name="Qi Y."/>
            <person name="Fu T."/>
            <person name="Tang G."/>
            <person name="Zhang D."/>
            <person name="Sun W.-H."/>
            <person name="Liu D.-K."/>
            <person name="Li Y."/>
            <person name="Chen G.-Z."/>
            <person name="Liu X.-D."/>
            <person name="Liao X.-Y."/>
            <person name="Jiang Y.-T."/>
            <person name="Yu X."/>
            <person name="Hao Y."/>
            <person name="Huang J."/>
            <person name="Zhao X.-W."/>
            <person name="Ke S."/>
            <person name="Chen Y.-Y."/>
            <person name="Wu W.-L."/>
            <person name="Hsu J.-L."/>
            <person name="Lin Y.-F."/>
            <person name="Huang M.-D."/>
            <person name="Li C.-Y."/>
            <person name="Huang L."/>
            <person name="Wang Z.-W."/>
            <person name="Zhao X."/>
            <person name="Zhong W.-Y."/>
            <person name="Peng D.-H."/>
            <person name="Ahmad S."/>
            <person name="Lan S."/>
            <person name="Zhang J.-S."/>
            <person name="Tsai W.-C."/>
            <person name="Van De Peer Y."/>
            <person name="Liu Z.-J."/>
        </authorList>
    </citation>
    <scope>NUCLEOTIDE SEQUENCE</scope>
    <source>
        <strain evidence="1">SCP</strain>
        <tissue evidence="1">Leaves</tissue>
    </source>
</reference>
<name>A0AAV9BU52_ACOGR</name>
<sequence length="81" mass="9978">MKTMRFERRLVRYDVLPDYLKDNEFILDHYRSEWPLKDALLSVFSWHNEWEEFASKYYSSVHQREEEEDVNAWGGLNGYKI</sequence>
<dbReference type="AlphaFoldDB" id="A0AAV9BU52"/>
<comment type="caution">
    <text evidence="1">The sequence shown here is derived from an EMBL/GenBank/DDBJ whole genome shotgun (WGS) entry which is preliminary data.</text>
</comment>
<dbReference type="EMBL" id="JAUJYN010000001">
    <property type="protein sequence ID" value="KAK1279783.1"/>
    <property type="molecule type" value="Genomic_DNA"/>
</dbReference>
<organism evidence="1 2">
    <name type="scientific">Acorus gramineus</name>
    <name type="common">Dwarf sweet flag</name>
    <dbReference type="NCBI Taxonomy" id="55184"/>
    <lineage>
        <taxon>Eukaryota</taxon>
        <taxon>Viridiplantae</taxon>
        <taxon>Streptophyta</taxon>
        <taxon>Embryophyta</taxon>
        <taxon>Tracheophyta</taxon>
        <taxon>Spermatophyta</taxon>
        <taxon>Magnoliopsida</taxon>
        <taxon>Liliopsida</taxon>
        <taxon>Acoraceae</taxon>
        <taxon>Acorus</taxon>
    </lineage>
</organism>
<keyword evidence="2" id="KW-1185">Reference proteome</keyword>
<proteinExistence type="predicted"/>
<reference evidence="1" key="1">
    <citation type="journal article" date="2023" name="Nat. Commun.">
        <title>Diploid and tetraploid genomes of Acorus and the evolution of monocots.</title>
        <authorList>
            <person name="Ma L."/>
            <person name="Liu K.W."/>
            <person name="Li Z."/>
            <person name="Hsiao Y.Y."/>
            <person name="Qi Y."/>
            <person name="Fu T."/>
            <person name="Tang G.D."/>
            <person name="Zhang D."/>
            <person name="Sun W.H."/>
            <person name="Liu D.K."/>
            <person name="Li Y."/>
            <person name="Chen G.Z."/>
            <person name="Liu X.D."/>
            <person name="Liao X.Y."/>
            <person name="Jiang Y.T."/>
            <person name="Yu X."/>
            <person name="Hao Y."/>
            <person name="Huang J."/>
            <person name="Zhao X.W."/>
            <person name="Ke S."/>
            <person name="Chen Y.Y."/>
            <person name="Wu W.L."/>
            <person name="Hsu J.L."/>
            <person name="Lin Y.F."/>
            <person name="Huang M.D."/>
            <person name="Li C.Y."/>
            <person name="Huang L."/>
            <person name="Wang Z.W."/>
            <person name="Zhao X."/>
            <person name="Zhong W.Y."/>
            <person name="Peng D.H."/>
            <person name="Ahmad S."/>
            <person name="Lan S."/>
            <person name="Zhang J.S."/>
            <person name="Tsai W.C."/>
            <person name="Van de Peer Y."/>
            <person name="Liu Z.J."/>
        </authorList>
    </citation>
    <scope>NUCLEOTIDE SEQUENCE</scope>
    <source>
        <strain evidence="1">SCP</strain>
    </source>
</reference>
<accession>A0AAV9BU52</accession>
<evidence type="ECO:0000313" key="2">
    <source>
        <dbReference type="Proteomes" id="UP001179952"/>
    </source>
</evidence>